<accession>A0ABM9PIL5</accession>
<keyword evidence="2" id="KW-1185">Reference proteome</keyword>
<dbReference type="Proteomes" id="UP001497602">
    <property type="component" value="Unassembled WGS sequence"/>
</dbReference>
<dbReference type="EMBL" id="CAXJRC010000007">
    <property type="protein sequence ID" value="CAL2105470.1"/>
    <property type="molecule type" value="Genomic_DNA"/>
</dbReference>
<organism evidence="1 2">
    <name type="scientific">Tenacibaculum vairaonense</name>
    <dbReference type="NCBI Taxonomy" id="3137860"/>
    <lineage>
        <taxon>Bacteria</taxon>
        <taxon>Pseudomonadati</taxon>
        <taxon>Bacteroidota</taxon>
        <taxon>Flavobacteriia</taxon>
        <taxon>Flavobacteriales</taxon>
        <taxon>Flavobacteriaceae</taxon>
        <taxon>Tenacibaculum</taxon>
    </lineage>
</organism>
<proteinExistence type="predicted"/>
<name>A0ABM9PIL5_9FLAO</name>
<reference evidence="1 2" key="1">
    <citation type="submission" date="2024-05" db="EMBL/GenBank/DDBJ databases">
        <authorList>
            <person name="Duchaud E."/>
        </authorList>
    </citation>
    <scope>NUCLEOTIDE SEQUENCE [LARGE SCALE GENOMIC DNA]</scope>
    <source>
        <strain evidence="1">Ena-SAMPLE-TAB-13-05-2024-13:56:06:370-140305</strain>
    </source>
</reference>
<protein>
    <submittedName>
        <fullName evidence="1">Uncharacterized protein</fullName>
    </submittedName>
</protein>
<evidence type="ECO:0000313" key="2">
    <source>
        <dbReference type="Proteomes" id="UP001497602"/>
    </source>
</evidence>
<sequence length="105" mass="12341">MITFENFFLNTKALFKACKKPKREPDYVSNSGSMYWYGENRLGQYVIRCSDHWVIVSNPQKKEVYNDCFSIASCSWNLRQSKKENKRYKSGKAYLSEFAINKKAS</sequence>
<gene>
    <name evidence="1" type="ORF">T190115A13A_160003</name>
</gene>
<comment type="caution">
    <text evidence="1">The sequence shown here is derived from an EMBL/GenBank/DDBJ whole genome shotgun (WGS) entry which is preliminary data.</text>
</comment>
<dbReference type="RefSeq" id="WP_348737296.1">
    <property type="nucleotide sequence ID" value="NZ_CAXJRC010000007.1"/>
</dbReference>
<evidence type="ECO:0000313" key="1">
    <source>
        <dbReference type="EMBL" id="CAL2105470.1"/>
    </source>
</evidence>